<keyword evidence="4" id="KW-1185">Reference proteome</keyword>
<dbReference type="RefSeq" id="WP_107751393.1">
    <property type="nucleotide sequence ID" value="NZ_JBLWSZ010000001.1"/>
</dbReference>
<organism evidence="3 4">
    <name type="scientific">Pararhodobacter aggregans</name>
    <dbReference type="NCBI Taxonomy" id="404875"/>
    <lineage>
        <taxon>Bacteria</taxon>
        <taxon>Pseudomonadati</taxon>
        <taxon>Pseudomonadota</taxon>
        <taxon>Alphaproteobacteria</taxon>
        <taxon>Rhodobacterales</taxon>
        <taxon>Paracoccaceae</taxon>
        <taxon>Pararhodobacter</taxon>
    </lineage>
</organism>
<evidence type="ECO:0000313" key="3">
    <source>
        <dbReference type="EMBL" id="PVE48019.1"/>
    </source>
</evidence>
<dbReference type="Gene3D" id="2.50.20.10">
    <property type="entry name" value="Lipoprotein localisation LolA/LolB/LppX"/>
    <property type="match status" value="1"/>
</dbReference>
<dbReference type="SUPFAM" id="SSF89392">
    <property type="entry name" value="Prokaryotic lipoproteins and lipoprotein localization factors"/>
    <property type="match status" value="1"/>
</dbReference>
<dbReference type="InterPro" id="IPR004564">
    <property type="entry name" value="OM_lipoprot_carrier_LolA-like"/>
</dbReference>
<gene>
    <name evidence="3" type="ORF">DDE23_07720</name>
</gene>
<sequence>MNRRTLLASLALAGLALAKPALAAPISLAEISRYFNSFRTAQSDFTQVNPDGSISTGRLMIHRPGRVRFEYDAPDRSLVLASNGAVNIFDARSNAGPSTYPLSRTPLNLILDDTVNLERDRMVVQHAEDGPTTVVVAQDPAHPEYGSIRLVFSANPTELRQWVITDDTGRETTVILGTLRTGVSLGSLLFSLDAELQRRGLTQGR</sequence>
<proteinExistence type="predicted"/>
<evidence type="ECO:0000256" key="1">
    <source>
        <dbReference type="ARBA" id="ARBA00022729"/>
    </source>
</evidence>
<dbReference type="OrthoDB" id="9800501at2"/>
<dbReference type="PANTHER" id="PTHR35869">
    <property type="entry name" value="OUTER-MEMBRANE LIPOPROTEIN CARRIER PROTEIN"/>
    <property type="match status" value="1"/>
</dbReference>
<dbReference type="AlphaFoldDB" id="A0A2T7UTW3"/>
<feature type="signal peptide" evidence="2">
    <location>
        <begin position="1"/>
        <end position="23"/>
    </location>
</feature>
<comment type="caution">
    <text evidence="3">The sequence shown here is derived from an EMBL/GenBank/DDBJ whole genome shotgun (WGS) entry which is preliminary data.</text>
</comment>
<evidence type="ECO:0000256" key="2">
    <source>
        <dbReference type="SAM" id="SignalP"/>
    </source>
</evidence>
<dbReference type="InterPro" id="IPR006311">
    <property type="entry name" value="TAT_signal"/>
</dbReference>
<dbReference type="Pfam" id="PF03548">
    <property type="entry name" value="LolA"/>
    <property type="match status" value="1"/>
</dbReference>
<dbReference type="PROSITE" id="PS51318">
    <property type="entry name" value="TAT"/>
    <property type="match status" value="1"/>
</dbReference>
<accession>A0A2T7UTW3</accession>
<keyword evidence="1 2" id="KW-0732">Signal</keyword>
<evidence type="ECO:0000313" key="4">
    <source>
        <dbReference type="Proteomes" id="UP000244810"/>
    </source>
</evidence>
<dbReference type="InterPro" id="IPR029046">
    <property type="entry name" value="LolA/LolB/LppX"/>
</dbReference>
<protein>
    <submittedName>
        <fullName evidence="3">Cell envelope biogenesis protein LolA</fullName>
    </submittedName>
</protein>
<name>A0A2T7UTW3_9RHOB</name>
<feature type="chain" id="PRO_5015761476" evidence="2">
    <location>
        <begin position="24"/>
        <end position="205"/>
    </location>
</feature>
<dbReference type="CDD" id="cd16325">
    <property type="entry name" value="LolA"/>
    <property type="match status" value="1"/>
</dbReference>
<dbReference type="PANTHER" id="PTHR35869:SF1">
    <property type="entry name" value="OUTER-MEMBRANE LIPOPROTEIN CARRIER PROTEIN"/>
    <property type="match status" value="1"/>
</dbReference>
<reference evidence="3 4" key="1">
    <citation type="journal article" date="2011" name="Syst. Appl. Microbiol.">
        <title>Defluviimonas denitrificans gen. nov., sp. nov., and Pararhodobacter aggregans gen. nov., sp. nov., non-phototrophic Rhodobacteraceae from the biofilter of a marine aquaculture.</title>
        <authorList>
            <person name="Foesel B.U."/>
            <person name="Drake H.L."/>
            <person name="Schramm A."/>
        </authorList>
    </citation>
    <scope>NUCLEOTIDE SEQUENCE [LARGE SCALE GENOMIC DNA]</scope>
    <source>
        <strain evidence="3 4">D1-19</strain>
    </source>
</reference>
<dbReference type="EMBL" id="QDDR01000003">
    <property type="protein sequence ID" value="PVE48019.1"/>
    <property type="molecule type" value="Genomic_DNA"/>
</dbReference>
<dbReference type="Proteomes" id="UP000244810">
    <property type="component" value="Unassembled WGS sequence"/>
</dbReference>